<dbReference type="PROSITE" id="PS00092">
    <property type="entry name" value="N6_MTASE"/>
    <property type="match status" value="1"/>
</dbReference>
<dbReference type="Gene3D" id="3.40.50.150">
    <property type="entry name" value="Vaccinia Virus protein VP39"/>
    <property type="match status" value="1"/>
</dbReference>
<keyword evidence="2" id="KW-0698">rRNA processing</keyword>
<dbReference type="InterPro" id="IPR046977">
    <property type="entry name" value="RsmC/RlmG"/>
</dbReference>
<reference evidence="7" key="1">
    <citation type="submission" date="2013-03" db="EMBL/GenBank/DDBJ databases">
        <title>Genome Sequence of the Profundibacterium mesophilum strain KAUST100406-0324T from Red Sea, a novel genus in the family Rhodobacteraceae.</title>
        <authorList>
            <person name="Essack M."/>
            <person name="Alam I."/>
            <person name="Lafi F."/>
            <person name="Alawi W."/>
            <person name="Kamanu F."/>
            <person name="Al-Suwailem A."/>
            <person name="Lee O.O."/>
            <person name="Xu Y."/>
            <person name="Bajic V."/>
            <person name="Qian P.-Y."/>
            <person name="Archer J."/>
        </authorList>
    </citation>
    <scope>NUCLEOTIDE SEQUENCE</scope>
    <source>
        <strain evidence="7">KAUST100406-0324</strain>
    </source>
</reference>
<keyword evidence="1" id="KW-0963">Cytoplasm</keyword>
<evidence type="ECO:0000256" key="3">
    <source>
        <dbReference type="ARBA" id="ARBA00022603"/>
    </source>
</evidence>
<dbReference type="CDD" id="cd02440">
    <property type="entry name" value="AdoMet_MTases"/>
    <property type="match status" value="1"/>
</dbReference>
<keyword evidence="4" id="KW-0808">Transferase</keyword>
<evidence type="ECO:0000313" key="7">
    <source>
        <dbReference type="EMBL" id="KAF0675717.1"/>
    </source>
</evidence>
<dbReference type="Pfam" id="PF05175">
    <property type="entry name" value="MTS"/>
    <property type="match status" value="1"/>
</dbReference>
<dbReference type="Proteomes" id="UP000698242">
    <property type="component" value="Unassembled WGS sequence"/>
</dbReference>
<feature type="domain" description="Methyltransferase small" evidence="6">
    <location>
        <begin position="150"/>
        <end position="312"/>
    </location>
</feature>
<dbReference type="GO" id="GO:0000179">
    <property type="term" value="F:rRNA (adenine-N6,N6-)-dimethyltransferase activity"/>
    <property type="evidence" value="ECO:0007669"/>
    <property type="project" value="InterPro"/>
</dbReference>
<dbReference type="OrthoDB" id="9816072at2"/>
<protein>
    <submittedName>
        <fullName evidence="7">Ribosomal RNA small subunit methyltransferase</fullName>
    </submittedName>
</protein>
<organism evidence="7 8">
    <name type="scientific">Profundibacterium mesophilum KAUST100406-0324</name>
    <dbReference type="NCBI Taxonomy" id="1037889"/>
    <lineage>
        <taxon>Bacteria</taxon>
        <taxon>Pseudomonadati</taxon>
        <taxon>Pseudomonadota</taxon>
        <taxon>Alphaproteobacteria</taxon>
        <taxon>Rhodobacterales</taxon>
        <taxon>Roseobacteraceae</taxon>
        <taxon>Profundibacterium</taxon>
    </lineage>
</organism>
<proteinExistence type="predicted"/>
<name>A0A921TD42_9RHOB</name>
<dbReference type="PANTHER" id="PTHR47816:SF4">
    <property type="entry name" value="RIBOSOMAL RNA SMALL SUBUNIT METHYLTRANSFERASE C"/>
    <property type="match status" value="1"/>
</dbReference>
<comment type="caution">
    <text evidence="7">The sequence shown here is derived from an EMBL/GenBank/DDBJ whole genome shotgun (WGS) entry which is preliminary data.</text>
</comment>
<evidence type="ECO:0000256" key="2">
    <source>
        <dbReference type="ARBA" id="ARBA00022552"/>
    </source>
</evidence>
<gene>
    <name evidence="7" type="primary">rsmC</name>
    <name evidence="7" type="ORF">PMES_01803</name>
</gene>
<dbReference type="InterPro" id="IPR007848">
    <property type="entry name" value="Small_mtfrase_dom"/>
</dbReference>
<dbReference type="EMBL" id="APKE01000022">
    <property type="protein sequence ID" value="KAF0675717.1"/>
    <property type="molecule type" value="Genomic_DNA"/>
</dbReference>
<dbReference type="InterPro" id="IPR002052">
    <property type="entry name" value="DNA_methylase_N6_adenine_CS"/>
</dbReference>
<dbReference type="InterPro" id="IPR029063">
    <property type="entry name" value="SAM-dependent_MTases_sf"/>
</dbReference>
<keyword evidence="3 7" id="KW-0489">Methyltransferase</keyword>
<evidence type="ECO:0000259" key="6">
    <source>
        <dbReference type="Pfam" id="PF05175"/>
    </source>
</evidence>
<evidence type="ECO:0000313" key="8">
    <source>
        <dbReference type="Proteomes" id="UP000698242"/>
    </source>
</evidence>
<dbReference type="RefSeq" id="WP_159965369.1">
    <property type="nucleotide sequence ID" value="NZ_APKE01000022.1"/>
</dbReference>
<evidence type="ECO:0000256" key="5">
    <source>
        <dbReference type="ARBA" id="ARBA00022691"/>
    </source>
</evidence>
<dbReference type="PROSITE" id="PS01131">
    <property type="entry name" value="RRNA_A_DIMETH"/>
    <property type="match status" value="1"/>
</dbReference>
<dbReference type="PANTHER" id="PTHR47816">
    <property type="entry name" value="RIBOSOMAL RNA SMALL SUBUNIT METHYLTRANSFERASE C"/>
    <property type="match status" value="1"/>
</dbReference>
<keyword evidence="5" id="KW-0949">S-adenosyl-L-methionine</keyword>
<keyword evidence="8" id="KW-1185">Reference proteome</keyword>
<dbReference type="AlphaFoldDB" id="A0A921TD42"/>
<evidence type="ECO:0000256" key="4">
    <source>
        <dbReference type="ARBA" id="ARBA00022679"/>
    </source>
</evidence>
<dbReference type="SUPFAM" id="SSF53335">
    <property type="entry name" value="S-adenosyl-L-methionine-dependent methyltransferases"/>
    <property type="match status" value="1"/>
</dbReference>
<sequence>MLSSRLSIAAADGLLPGEMLVFGARGHDDLSALGGAQRVVQGFRPDVEALERAGHSVTTTPEGAAPAALVVLPRAKAQARDRIARAAAASEGAVWIDGQKTDGADSLLREIRKRARTGAVISKAHGKLFEVLEGDFSDWIETPSRNAAGFWTAPGSFSADDVDAGSALLADALPQTLKGRVIDLGAGWGYLSSKVLEREEVGAVELVEADALSLDCARRNIDDPRAVFHWADARGFRPARPADHVVANPPFHTGRDADPGLGRAFIAAAAACLTPSGGLWLVANRHLPYESVLNESFARVTELPGAPAFKLYHAQKPRRTRR</sequence>
<accession>A0A921TD42</accession>
<dbReference type="InterPro" id="IPR020596">
    <property type="entry name" value="rRNA_Ade_Mease_Trfase_CS"/>
</dbReference>
<dbReference type="GO" id="GO:0003676">
    <property type="term" value="F:nucleic acid binding"/>
    <property type="evidence" value="ECO:0007669"/>
    <property type="project" value="InterPro"/>
</dbReference>
<evidence type="ECO:0000256" key="1">
    <source>
        <dbReference type="ARBA" id="ARBA00022490"/>
    </source>
</evidence>